<dbReference type="RefSeq" id="WP_394470430.1">
    <property type="nucleotide sequence ID" value="NZ_JBIGHY010000003.1"/>
</dbReference>
<proteinExistence type="predicted"/>
<protein>
    <submittedName>
        <fullName evidence="3">PEP-CTERM sorting domain-containing protein</fullName>
    </submittedName>
</protein>
<evidence type="ECO:0000313" key="4">
    <source>
        <dbReference type="Proteomes" id="UP001606300"/>
    </source>
</evidence>
<keyword evidence="1" id="KW-0732">Signal</keyword>
<dbReference type="Pfam" id="PF07589">
    <property type="entry name" value="PEP-CTERM"/>
    <property type="match status" value="1"/>
</dbReference>
<sequence length="201" mass="20630">MTSKIRTHLFALALAVIGSASQAGVVETRFGSTDGLGIGLASGDSFEFFDLADPQADGTNDWQPGGFAAPLNLLPFSGSVTGASLQIFSGGWGFGGNASVYLNNQLVGLLTNGDADESVDLVNTAWLDSYDLASLLGLIGSSNTVEIRTVDAGDFGSLGYVKLTLQTQDATGGTVPEPASLALAAVALAGVALTTRRRRRD</sequence>
<organism evidence="3 4">
    <name type="scientific">Pelomonas dachongensis</name>
    <dbReference type="NCBI Taxonomy" id="3299029"/>
    <lineage>
        <taxon>Bacteria</taxon>
        <taxon>Pseudomonadati</taxon>
        <taxon>Pseudomonadota</taxon>
        <taxon>Betaproteobacteria</taxon>
        <taxon>Burkholderiales</taxon>
        <taxon>Sphaerotilaceae</taxon>
        <taxon>Roseateles</taxon>
    </lineage>
</organism>
<comment type="caution">
    <text evidence="3">The sequence shown here is derived from an EMBL/GenBank/DDBJ whole genome shotgun (WGS) entry which is preliminary data.</text>
</comment>
<name>A0ABW7ELR8_9BURK</name>
<gene>
    <name evidence="3" type="ORF">ACG02S_10660</name>
</gene>
<evidence type="ECO:0000259" key="2">
    <source>
        <dbReference type="Pfam" id="PF07589"/>
    </source>
</evidence>
<dbReference type="NCBIfam" id="TIGR02595">
    <property type="entry name" value="PEP_CTERM"/>
    <property type="match status" value="1"/>
</dbReference>
<keyword evidence="4" id="KW-1185">Reference proteome</keyword>
<accession>A0ABW7ELR8</accession>
<dbReference type="Proteomes" id="UP001606300">
    <property type="component" value="Unassembled WGS sequence"/>
</dbReference>
<feature type="chain" id="PRO_5046677143" evidence="1">
    <location>
        <begin position="24"/>
        <end position="201"/>
    </location>
</feature>
<dbReference type="EMBL" id="JBIGHY010000003">
    <property type="protein sequence ID" value="MFG6414355.1"/>
    <property type="molecule type" value="Genomic_DNA"/>
</dbReference>
<reference evidence="3 4" key="1">
    <citation type="submission" date="2024-09" db="EMBL/GenBank/DDBJ databases">
        <title>Novel species of the genus Pelomonas and Roseateles isolated from streams.</title>
        <authorList>
            <person name="Lu H."/>
        </authorList>
    </citation>
    <scope>NUCLEOTIDE SEQUENCE [LARGE SCALE GENOMIC DNA]</scope>
    <source>
        <strain evidence="3 4">DC23W</strain>
    </source>
</reference>
<evidence type="ECO:0000313" key="3">
    <source>
        <dbReference type="EMBL" id="MFG6414355.1"/>
    </source>
</evidence>
<dbReference type="InterPro" id="IPR013424">
    <property type="entry name" value="Ice-binding_C"/>
</dbReference>
<evidence type="ECO:0000256" key="1">
    <source>
        <dbReference type="SAM" id="SignalP"/>
    </source>
</evidence>
<feature type="domain" description="Ice-binding protein C-terminal" evidence="2">
    <location>
        <begin position="174"/>
        <end position="197"/>
    </location>
</feature>
<feature type="signal peptide" evidence="1">
    <location>
        <begin position="1"/>
        <end position="23"/>
    </location>
</feature>